<proteinExistence type="predicted"/>
<feature type="region of interest" description="Disordered" evidence="2">
    <location>
        <begin position="344"/>
        <end position="416"/>
    </location>
</feature>
<evidence type="ECO:0000256" key="2">
    <source>
        <dbReference type="SAM" id="MobiDB-lite"/>
    </source>
</evidence>
<feature type="compositionally biased region" description="Polar residues" evidence="2">
    <location>
        <begin position="485"/>
        <end position="497"/>
    </location>
</feature>
<reference evidence="3 4" key="1">
    <citation type="submission" date="2024-06" db="EMBL/GenBank/DDBJ databases">
        <authorList>
            <person name="Kraege A."/>
            <person name="Thomma B."/>
        </authorList>
    </citation>
    <scope>NUCLEOTIDE SEQUENCE [LARGE SCALE GENOMIC DNA]</scope>
</reference>
<keyword evidence="4" id="KW-1185">Reference proteome</keyword>
<feature type="region of interest" description="Disordered" evidence="2">
    <location>
        <begin position="450"/>
        <end position="612"/>
    </location>
</feature>
<protein>
    <submittedName>
        <fullName evidence="3">G2446 protein</fullName>
    </submittedName>
</protein>
<comment type="caution">
    <text evidence="3">The sequence shown here is derived from an EMBL/GenBank/DDBJ whole genome shotgun (WGS) entry which is preliminary data.</text>
</comment>
<dbReference type="Proteomes" id="UP001497392">
    <property type="component" value="Unassembled WGS sequence"/>
</dbReference>
<gene>
    <name evidence="3" type="primary">g2446</name>
    <name evidence="3" type="ORF">VP750_LOCUS2091</name>
</gene>
<evidence type="ECO:0000313" key="4">
    <source>
        <dbReference type="Proteomes" id="UP001497392"/>
    </source>
</evidence>
<dbReference type="EMBL" id="CAXHTA020000003">
    <property type="protein sequence ID" value="CAL5220432.1"/>
    <property type="molecule type" value="Genomic_DNA"/>
</dbReference>
<feature type="compositionally biased region" description="Polar residues" evidence="2">
    <location>
        <begin position="545"/>
        <end position="555"/>
    </location>
</feature>
<feature type="compositionally biased region" description="Low complexity" evidence="2">
    <location>
        <begin position="499"/>
        <end position="518"/>
    </location>
</feature>
<name>A0ABP1FQV5_9CHLO</name>
<organism evidence="3 4">
    <name type="scientific">Coccomyxa viridis</name>
    <dbReference type="NCBI Taxonomy" id="1274662"/>
    <lineage>
        <taxon>Eukaryota</taxon>
        <taxon>Viridiplantae</taxon>
        <taxon>Chlorophyta</taxon>
        <taxon>core chlorophytes</taxon>
        <taxon>Trebouxiophyceae</taxon>
        <taxon>Trebouxiophyceae incertae sedis</taxon>
        <taxon>Coccomyxaceae</taxon>
        <taxon>Coccomyxa</taxon>
    </lineage>
</organism>
<feature type="compositionally biased region" description="Low complexity" evidence="2">
    <location>
        <begin position="384"/>
        <end position="399"/>
    </location>
</feature>
<feature type="coiled-coil region" evidence="1">
    <location>
        <begin position="74"/>
        <end position="130"/>
    </location>
</feature>
<sequence length="659" mass="70141">MAGVQSTDQSGLKHEDQENIYVASSGDRLQLEWKRGNEPWAERLPLINLQSNRGPGNRAALELHKQVLAMAEIREDVEQHLRRIEARRQLLTEQKVAEQRRLIRLLDAQLKEACEGCNAQERELKDLLAEVLGQLHAYTGMLEGSKSMPDEATLSDLPARVDYLQRKKALLLACTQPSQTLQLSLAAQPAALASKAPMGVLPGAPQPDEAMRALRQAVGLPTEEDRVSVAESLLKQSPDAKSGNPSRQLKRAYAAMLQALKENHLAEKEHLIQACQKELSQQKAAYERAIAEILERQQPQKAKATKETAAEALRSHPLAETPPREAHTRAHACLLGDEPVSRMPVLRSSPLGERQRPGSASLQRLSAARRRPLAAISTEPAAEAQTRQQPPAYQQQAAAGLDVAARRNSAHDQMPPANLDAYAQRSEGYMQLSASRRSAAETPADFEGHAHCSAAGETPSKAGGPLKQVPDRAAPAASLGAHQAAVQSPFQSAQPPVSSRGTGTAGRQAASAAQGSRRPNAVQAARQPPSKPQSTGLTEDVIQPSAGTFQRSSGMCSKKAAGGARASTGAEPTHSGLASPVSLGDSPQSKGGLQGMAQPKELGSASGSGSPTYKALAQHATSIETFLAGGVASMSARDESTALAQLMQVLNDNPDPIDL</sequence>
<feature type="coiled-coil region" evidence="1">
    <location>
        <begin position="265"/>
        <end position="296"/>
    </location>
</feature>
<accession>A0ABP1FQV5</accession>
<evidence type="ECO:0000313" key="3">
    <source>
        <dbReference type="EMBL" id="CAL5220432.1"/>
    </source>
</evidence>
<evidence type="ECO:0000256" key="1">
    <source>
        <dbReference type="SAM" id="Coils"/>
    </source>
</evidence>
<keyword evidence="1" id="KW-0175">Coiled coil</keyword>
<feature type="region of interest" description="Disordered" evidence="2">
    <location>
        <begin position="297"/>
        <end position="328"/>
    </location>
</feature>